<keyword evidence="3" id="KW-1185">Reference proteome</keyword>
<feature type="domain" description="GSCFA" evidence="1">
    <location>
        <begin position="21"/>
        <end position="257"/>
    </location>
</feature>
<dbReference type="AlphaFoldDB" id="A0A916XVB0"/>
<proteinExistence type="predicted"/>
<comment type="caution">
    <text evidence="2">The sequence shown here is derived from an EMBL/GenBank/DDBJ whole genome shotgun (WGS) entry which is preliminary data.</text>
</comment>
<reference evidence="2" key="1">
    <citation type="journal article" date="2014" name="Int. J. Syst. Evol. Microbiol.">
        <title>Complete genome sequence of Corynebacterium casei LMG S-19264T (=DSM 44701T), isolated from a smear-ripened cheese.</title>
        <authorList>
            <consortium name="US DOE Joint Genome Institute (JGI-PGF)"/>
            <person name="Walter F."/>
            <person name="Albersmeier A."/>
            <person name="Kalinowski J."/>
            <person name="Ruckert C."/>
        </authorList>
    </citation>
    <scope>NUCLEOTIDE SEQUENCE</scope>
    <source>
        <strain evidence="2">CGMCC 1.12506</strain>
    </source>
</reference>
<accession>A0A916XVB0</accession>
<evidence type="ECO:0000313" key="2">
    <source>
        <dbReference type="EMBL" id="GGD14338.1"/>
    </source>
</evidence>
<evidence type="ECO:0000313" key="3">
    <source>
        <dbReference type="Proteomes" id="UP000625735"/>
    </source>
</evidence>
<organism evidence="2 3">
    <name type="scientific">Flavobacterium orientale</name>
    <dbReference type="NCBI Taxonomy" id="1756020"/>
    <lineage>
        <taxon>Bacteria</taxon>
        <taxon>Pseudomonadati</taxon>
        <taxon>Bacteroidota</taxon>
        <taxon>Flavobacteriia</taxon>
        <taxon>Flavobacteriales</taxon>
        <taxon>Flavobacteriaceae</taxon>
        <taxon>Flavobacterium</taxon>
    </lineage>
</organism>
<dbReference type="RefSeq" id="WP_188360614.1">
    <property type="nucleotide sequence ID" value="NZ_BMFG01000001.1"/>
</dbReference>
<evidence type="ECO:0000259" key="1">
    <source>
        <dbReference type="Pfam" id="PF08885"/>
    </source>
</evidence>
<gene>
    <name evidence="2" type="ORF">GCM10011343_01780</name>
</gene>
<dbReference type="SUPFAM" id="SSF52266">
    <property type="entry name" value="SGNH hydrolase"/>
    <property type="match status" value="1"/>
</dbReference>
<dbReference type="Proteomes" id="UP000625735">
    <property type="component" value="Unassembled WGS sequence"/>
</dbReference>
<dbReference type="Pfam" id="PF08885">
    <property type="entry name" value="GSCFA"/>
    <property type="match status" value="1"/>
</dbReference>
<protein>
    <recommendedName>
        <fullName evidence="1">GSCFA domain-containing protein</fullName>
    </recommendedName>
</protein>
<name>A0A916XVB0_9FLAO</name>
<dbReference type="EMBL" id="BMFG01000001">
    <property type="protein sequence ID" value="GGD14338.1"/>
    <property type="molecule type" value="Genomic_DNA"/>
</dbReference>
<dbReference type="InterPro" id="IPR014982">
    <property type="entry name" value="GSCFA"/>
</dbReference>
<sequence>MNFRTPISLSTNDNQIDYTARLVLMGSCFAENISEKFSYYKFRNLVNPFGIIFNPFSIESSIERITQKNYFTEDAIFFHNDLWHCFEVHSELSNANKDELLATLNVIIDTAFLEFQNATTCIITYGTSWVYRNNESGKVVANCHKVPQKEFSKELLSIAQIEASIQRSCALLQEINPNCHFIFTISPVRHLKDGFVENQLSKSHLIAAIHNSRSATRNSNYFPSYEIMMDDLRDYRFYAEDMLHPNQVAIDYIWTIFKNTFISEGSFSLMKEIETIQKAFSHRPFNLQSEAHQKFLSNLERSIQQLQKLHPGLNLTF</sequence>
<reference evidence="2" key="2">
    <citation type="submission" date="2020-09" db="EMBL/GenBank/DDBJ databases">
        <authorList>
            <person name="Sun Q."/>
            <person name="Zhou Y."/>
        </authorList>
    </citation>
    <scope>NUCLEOTIDE SEQUENCE</scope>
    <source>
        <strain evidence="2">CGMCC 1.12506</strain>
    </source>
</reference>